<dbReference type="Proteomes" id="UP000805649">
    <property type="component" value="Unassembled WGS sequence"/>
</dbReference>
<reference evidence="1 2" key="1">
    <citation type="journal article" date="2020" name="Phytopathology">
        <title>Genome Sequence Resources of Colletotrichum truncatum, C. plurivorum, C. musicola, and C. sojae: Four Species Pathogenic to Soybean (Glycine max).</title>
        <authorList>
            <person name="Rogerio F."/>
            <person name="Boufleur T.R."/>
            <person name="Ciampi-Guillardi M."/>
            <person name="Sukno S.A."/>
            <person name="Thon M.R."/>
            <person name="Massola Junior N.S."/>
            <person name="Baroncelli R."/>
        </authorList>
    </citation>
    <scope>NUCLEOTIDE SEQUENCE [LARGE SCALE GENOMIC DNA]</scope>
    <source>
        <strain evidence="1 2">CMES1059</strain>
    </source>
</reference>
<name>A0ACC3YZI3_COLTU</name>
<evidence type="ECO:0000313" key="1">
    <source>
        <dbReference type="EMBL" id="KAL0937252.1"/>
    </source>
</evidence>
<accession>A0ACC3YZI3</accession>
<protein>
    <submittedName>
        <fullName evidence="1">Uncharacterized protein</fullName>
    </submittedName>
</protein>
<sequence length="1260" mass="141490">MGRASATEIAESLRQTSSAGNRISAIISLGKALRRKNYFHPLWAAVGGAAGLAALMAEFSVYDVQMLCKKLGRTSSTINVRAERRAALGELVRLLFEQPQDNRPLRKFYQDIVPACELEVVREWEEKGVEWTPFQQKAVALGHRGRYEEKFLAEIFTPDAVDTKFKNERKLFGGNLLLCEKVLEKLLAIEGDVVIPNDFFDEFAMPLLKRLAKKRADIETRVKFLDYVIRSIQKFPDQLVSQLHVGQGGLIQYTIHRWNEAPAESKEQLKDYLVVLLELYPAEKRRLDLADLHRLISIIKSPEARYELLRLVFRHIKTYGIDIDDGSDQGLARLRSLPVEGDLWPAKLFFSIDVENARRLFERLAEAHPSGDFIASVTGSYERTVLKQTRIPSGSRHADPEIIRSLLAKKSQVAFGEAAWRDRARELVKERRKKALQAREAIDRAFWAKSALRLCVAAGDLESLGSAVIWARRFIKDSLASRELFGADILETAELQALLCAVPERDTPAAAAATASSVETDVGLANMILVNLVETATMAVQEPSFDSSSWRSLLQLPQAIADLRLKKSTTEFFHEMTKLEDRDEQLTEIARVLWKPTMDALIEVEALLYTPASKALVAASYGAVSGIYVLDKLLGVSSAMVAELARFVLERMKARLGPDRLRVQMGSVVHIVLRVARSDQPSLAIPFIRDLTLYGDDNSSWHRQLVNVGFLSSLPAKAAREFLEGMASAFRDKMREQNARPLAVDGKPQPSVIKVTTIKMMAQVLENNPFISVNLSCDILVSLLSEARHIDARITIVSSLISTMEVPNCPPELRARVLDALETYIVPATAQLSERRPLTEEDWATGLPDVGEETPLLDLLLKQSHNAKLNPDDKPRIAKLISHALEQSAVNNSRWIDLFLKKNNFTTGTGEPLPRWPVSPSVLERFATGWISYMPASLFEMLRDIVLFNLDPPPEIASATKAIKKNHDLVASNAGKHWLRQFDQPGAAAFGLGLQFAALQLQRPKEEVVPKQLGEGEGVTVRMMQDLVREAAARLISKGDFETLDDLINRLRQNRFHGRGEWESWRDNCVPLTRDIIAMVEDVRLRKEKKKKKTEGADAAGRPLDLPNKFQLSLAVLPIPCSSPKQPASAEDIDALVSELSAHIDRLATRRLPYHGDFTRLKDEVMRTPKKEDFTRVALRLGRLNDVMTAEEPSLADYLRLELVGDLLIKADHPADKTVVADVQDMVRDWMECQDETLRGMGVTFEDRLRWYKKPWAVLG</sequence>
<dbReference type="EMBL" id="VUJX02000004">
    <property type="protein sequence ID" value="KAL0937252.1"/>
    <property type="molecule type" value="Genomic_DNA"/>
</dbReference>
<proteinExistence type="predicted"/>
<evidence type="ECO:0000313" key="2">
    <source>
        <dbReference type="Proteomes" id="UP000805649"/>
    </source>
</evidence>
<gene>
    <name evidence="1" type="ORF">CTRU02_206983</name>
</gene>
<comment type="caution">
    <text evidence="1">The sequence shown here is derived from an EMBL/GenBank/DDBJ whole genome shotgun (WGS) entry which is preliminary data.</text>
</comment>
<organism evidence="1 2">
    <name type="scientific">Colletotrichum truncatum</name>
    <name type="common">Anthracnose fungus</name>
    <name type="synonym">Colletotrichum capsici</name>
    <dbReference type="NCBI Taxonomy" id="5467"/>
    <lineage>
        <taxon>Eukaryota</taxon>
        <taxon>Fungi</taxon>
        <taxon>Dikarya</taxon>
        <taxon>Ascomycota</taxon>
        <taxon>Pezizomycotina</taxon>
        <taxon>Sordariomycetes</taxon>
        <taxon>Hypocreomycetidae</taxon>
        <taxon>Glomerellales</taxon>
        <taxon>Glomerellaceae</taxon>
        <taxon>Colletotrichum</taxon>
        <taxon>Colletotrichum truncatum species complex</taxon>
    </lineage>
</organism>
<keyword evidence="2" id="KW-1185">Reference proteome</keyword>